<evidence type="ECO:0000256" key="2">
    <source>
        <dbReference type="ARBA" id="ARBA00008240"/>
    </source>
</evidence>
<dbReference type="EMBL" id="NOVD01000003">
    <property type="protein sequence ID" value="PCK28278.1"/>
    <property type="molecule type" value="Genomic_DNA"/>
</dbReference>
<comment type="function">
    <text evidence="9">May be a proton symporter involved in the uptake of osmolytes such as proline and glycine betaine.</text>
</comment>
<proteinExistence type="inferred from homology"/>
<sequence>MNDANPPSPATVDRPALRRVAGSVLVGTTIEWYDFQIYGASAALVFAPLFFSGADPALATILSFATFAVGFLARPLGGVVMGHFGDRIGRKKVLVLALLLMGAATFLVGVLPTSAQIGVWAPILLVLLRLIQGFGVGGEWGGAVLTAVEYAPKNRRGFYGSMPQVGVPAGLLLATAVMFGTKALTGDQFLVWGWRIPFLLSIALVAVGLYIRTALEETPAFARVKQQNTAVKIPMVDAFKNYPRQIILAAGSMISTGAYFYILNTYSLTYADQFDLLSGNLMLGAVMVSALVAVIFIPIFGQLSEKFGRRRILMVGITGMGVWVFVAFAAIDTGNFWITTGALAVGAFMLSISYGPQATFIAELFDARVRYSAASIAFQIGVLLGGAIAPMVAAMLVRATGGSLAVAVYIAALSVISLISVYFVRDTDLDEGSRDMYIDDNGAYLPPVDQRSTVVN</sequence>
<evidence type="ECO:0000256" key="1">
    <source>
        <dbReference type="ARBA" id="ARBA00004651"/>
    </source>
</evidence>
<evidence type="ECO:0000313" key="15">
    <source>
        <dbReference type="Proteomes" id="UP000230886"/>
    </source>
</evidence>
<feature type="transmembrane region" description="Helical" evidence="11">
    <location>
        <begin position="403"/>
        <end position="424"/>
    </location>
</feature>
<feature type="transmembrane region" description="Helical" evidence="11">
    <location>
        <begin position="282"/>
        <end position="300"/>
    </location>
</feature>
<protein>
    <recommendedName>
        <fullName evidence="10">Putative proline/betaine transporter</fullName>
    </recommendedName>
</protein>
<dbReference type="InterPro" id="IPR005828">
    <property type="entry name" value="MFS_sugar_transport-like"/>
</dbReference>
<feature type="transmembrane region" description="Helical" evidence="11">
    <location>
        <begin position="312"/>
        <end position="331"/>
    </location>
</feature>
<comment type="subcellular location">
    <subcellularLocation>
        <location evidence="1">Cell membrane</location>
        <topology evidence="1">Multi-pass membrane protein</topology>
    </subcellularLocation>
</comment>
<evidence type="ECO:0000256" key="3">
    <source>
        <dbReference type="ARBA" id="ARBA00022448"/>
    </source>
</evidence>
<dbReference type="Gene3D" id="1.20.1250.20">
    <property type="entry name" value="MFS general substrate transporter like domains"/>
    <property type="match status" value="2"/>
</dbReference>
<evidence type="ECO:0000256" key="6">
    <source>
        <dbReference type="ARBA" id="ARBA00022847"/>
    </source>
</evidence>
<evidence type="ECO:0000256" key="5">
    <source>
        <dbReference type="ARBA" id="ARBA00022692"/>
    </source>
</evidence>
<dbReference type="PANTHER" id="PTHR43045">
    <property type="entry name" value="SHIKIMATE TRANSPORTER"/>
    <property type="match status" value="1"/>
</dbReference>
<feature type="transmembrane region" description="Helical" evidence="11">
    <location>
        <begin position="376"/>
        <end position="397"/>
    </location>
</feature>
<accession>A0A2A5JFC7</accession>
<keyword evidence="3" id="KW-0813">Transport</keyword>
<evidence type="ECO:0000256" key="4">
    <source>
        <dbReference type="ARBA" id="ARBA00022475"/>
    </source>
</evidence>
<evidence type="ECO:0000313" key="14">
    <source>
        <dbReference type="EMBL" id="PCK28278.1"/>
    </source>
</evidence>
<dbReference type="KEGG" id="rqi:C1M55_29350"/>
<evidence type="ECO:0000256" key="9">
    <source>
        <dbReference type="ARBA" id="ARBA00037295"/>
    </source>
</evidence>
<evidence type="ECO:0000256" key="11">
    <source>
        <dbReference type="SAM" id="Phobius"/>
    </source>
</evidence>
<dbReference type="SUPFAM" id="SSF103473">
    <property type="entry name" value="MFS general substrate transporter"/>
    <property type="match status" value="1"/>
</dbReference>
<evidence type="ECO:0000256" key="10">
    <source>
        <dbReference type="ARBA" id="ARBA00039918"/>
    </source>
</evidence>
<evidence type="ECO:0000256" key="7">
    <source>
        <dbReference type="ARBA" id="ARBA00022989"/>
    </source>
</evidence>
<feature type="transmembrane region" description="Helical" evidence="11">
    <location>
        <begin position="337"/>
        <end position="355"/>
    </location>
</feature>
<evidence type="ECO:0000259" key="12">
    <source>
        <dbReference type="PROSITE" id="PS50850"/>
    </source>
</evidence>
<reference evidence="13" key="2">
    <citation type="submission" date="2023-02" db="EMBL/GenBank/DDBJ databases">
        <title>A novel hydrolase synthesized by Rhodococcus erythropolis HQ is responsible for the detoxification of Zearalenone.</title>
        <authorList>
            <person name="Hu J."/>
            <person name="Xu J."/>
        </authorList>
    </citation>
    <scope>NUCLEOTIDE SEQUENCE</scope>
    <source>
        <strain evidence="13">HQ</strain>
    </source>
</reference>
<feature type="transmembrane region" description="Helical" evidence="11">
    <location>
        <begin position="158"/>
        <end position="180"/>
    </location>
</feature>
<dbReference type="Pfam" id="PF07690">
    <property type="entry name" value="MFS_1"/>
    <property type="match status" value="1"/>
</dbReference>
<feature type="transmembrane region" description="Helical" evidence="11">
    <location>
        <begin position="93"/>
        <end position="111"/>
    </location>
</feature>
<feature type="transmembrane region" description="Helical" evidence="11">
    <location>
        <begin position="57"/>
        <end position="81"/>
    </location>
</feature>
<dbReference type="InterPro" id="IPR011701">
    <property type="entry name" value="MFS"/>
</dbReference>
<dbReference type="Proteomes" id="UP000230886">
    <property type="component" value="Unassembled WGS sequence"/>
</dbReference>
<dbReference type="Proteomes" id="UP001217325">
    <property type="component" value="Unassembled WGS sequence"/>
</dbReference>
<keyword evidence="7 11" id="KW-1133">Transmembrane helix</keyword>
<dbReference type="Pfam" id="PF00083">
    <property type="entry name" value="Sugar_tr"/>
    <property type="match status" value="1"/>
</dbReference>
<dbReference type="FunFam" id="1.20.1250.20:FF:000001">
    <property type="entry name" value="Dicarboxylate MFS transporter"/>
    <property type="match status" value="1"/>
</dbReference>
<keyword evidence="4" id="KW-1003">Cell membrane</keyword>
<dbReference type="GO" id="GO:0005886">
    <property type="term" value="C:plasma membrane"/>
    <property type="evidence" value="ECO:0007669"/>
    <property type="project" value="UniProtKB-SubCell"/>
</dbReference>
<dbReference type="PROSITE" id="PS50850">
    <property type="entry name" value="MFS"/>
    <property type="match status" value="1"/>
</dbReference>
<feature type="transmembrane region" description="Helical" evidence="11">
    <location>
        <begin position="192"/>
        <end position="211"/>
    </location>
</feature>
<comment type="caution">
    <text evidence="14">The sequence shown here is derived from an EMBL/GenBank/DDBJ whole genome shotgun (WGS) entry which is preliminary data.</text>
</comment>
<dbReference type="InterPro" id="IPR020846">
    <property type="entry name" value="MFS_dom"/>
</dbReference>
<gene>
    <name evidence="14" type="ORF">CHR55_07590</name>
    <name evidence="13" type="ORF">PXH69_16585</name>
</gene>
<dbReference type="AlphaFoldDB" id="A0A069JD02"/>
<accession>A0A069JD02</accession>
<dbReference type="RefSeq" id="WP_007735697.1">
    <property type="nucleotide sequence ID" value="NZ_AP026691.1"/>
</dbReference>
<dbReference type="InterPro" id="IPR036259">
    <property type="entry name" value="MFS_trans_sf"/>
</dbReference>
<evidence type="ECO:0000313" key="13">
    <source>
        <dbReference type="EMBL" id="MDE8646583.1"/>
    </source>
</evidence>
<dbReference type="EMBL" id="JARDXE010000010">
    <property type="protein sequence ID" value="MDE8646583.1"/>
    <property type="molecule type" value="Genomic_DNA"/>
</dbReference>
<keyword evidence="6" id="KW-0769">Symport</keyword>
<feature type="transmembrane region" description="Helical" evidence="11">
    <location>
        <begin position="117"/>
        <end position="137"/>
    </location>
</feature>
<organism evidence="14 15">
    <name type="scientific">Rhodococcus qingshengii</name>
    <dbReference type="NCBI Taxonomy" id="334542"/>
    <lineage>
        <taxon>Bacteria</taxon>
        <taxon>Bacillati</taxon>
        <taxon>Actinomycetota</taxon>
        <taxon>Actinomycetes</taxon>
        <taxon>Mycobacteriales</taxon>
        <taxon>Nocardiaceae</taxon>
        <taxon>Rhodococcus</taxon>
        <taxon>Rhodococcus erythropolis group</taxon>
    </lineage>
</organism>
<dbReference type="CDD" id="cd17369">
    <property type="entry name" value="MFS_ShiA_like"/>
    <property type="match status" value="1"/>
</dbReference>
<keyword evidence="8 11" id="KW-0472">Membrane</keyword>
<keyword evidence="5 11" id="KW-0812">Transmembrane</keyword>
<evidence type="ECO:0000256" key="8">
    <source>
        <dbReference type="ARBA" id="ARBA00023136"/>
    </source>
</evidence>
<comment type="similarity">
    <text evidence="2">Belongs to the major facilitator superfamily. Metabolite:H+ Symporter (MHS) family (TC 2.A.1.6) family.</text>
</comment>
<dbReference type="GO" id="GO:0015293">
    <property type="term" value="F:symporter activity"/>
    <property type="evidence" value="ECO:0007669"/>
    <property type="project" value="UniProtKB-KW"/>
</dbReference>
<feature type="transmembrane region" description="Helical" evidence="11">
    <location>
        <begin position="242"/>
        <end position="262"/>
    </location>
</feature>
<dbReference type="PANTHER" id="PTHR43045:SF1">
    <property type="entry name" value="SHIKIMATE TRANSPORTER"/>
    <property type="match status" value="1"/>
</dbReference>
<reference evidence="14 15" key="1">
    <citation type="submission" date="2017-07" db="EMBL/GenBank/DDBJ databases">
        <title>Draft sequence of Rhodococcus enclensis 23b-28.</title>
        <authorList>
            <person name="Besaury L."/>
            <person name="Sancelme M."/>
            <person name="Amato P."/>
            <person name="Lallement A."/>
            <person name="Delort A.-M."/>
        </authorList>
    </citation>
    <scope>NUCLEOTIDE SEQUENCE [LARGE SCALE GENOMIC DNA]</scope>
    <source>
        <strain evidence="14 15">23b-28</strain>
    </source>
</reference>
<name>A0A069JD02_RHOSG</name>
<feature type="domain" description="Major facilitator superfamily (MFS) profile" evidence="12">
    <location>
        <begin position="20"/>
        <end position="429"/>
    </location>
</feature>